<organism evidence="1 2">
    <name type="scientific">Cuscuta campestris</name>
    <dbReference type="NCBI Taxonomy" id="132261"/>
    <lineage>
        <taxon>Eukaryota</taxon>
        <taxon>Viridiplantae</taxon>
        <taxon>Streptophyta</taxon>
        <taxon>Embryophyta</taxon>
        <taxon>Tracheophyta</taxon>
        <taxon>Spermatophyta</taxon>
        <taxon>Magnoliopsida</taxon>
        <taxon>eudicotyledons</taxon>
        <taxon>Gunneridae</taxon>
        <taxon>Pentapetalae</taxon>
        <taxon>asterids</taxon>
        <taxon>lamiids</taxon>
        <taxon>Solanales</taxon>
        <taxon>Convolvulaceae</taxon>
        <taxon>Cuscuteae</taxon>
        <taxon>Cuscuta</taxon>
        <taxon>Cuscuta subgen. Grammica</taxon>
        <taxon>Cuscuta sect. Cleistogrammica</taxon>
    </lineage>
</organism>
<dbReference type="AlphaFoldDB" id="A0A484KLW8"/>
<evidence type="ECO:0000313" key="2">
    <source>
        <dbReference type="Proteomes" id="UP000595140"/>
    </source>
</evidence>
<keyword evidence="2" id="KW-1185">Reference proteome</keyword>
<name>A0A484KLW8_9ASTE</name>
<proteinExistence type="predicted"/>
<sequence length="84" mass="9733">MGFFLIEPFEQFKHDTLELSYKISKNRKEVRLVTLRFLFGWLPFLCRPVTASFPQLVVVAMELETSIPILLFGSTKICGFGIEF</sequence>
<protein>
    <submittedName>
        <fullName evidence="1">Uncharacterized protein</fullName>
    </submittedName>
</protein>
<accession>A0A484KLW8</accession>
<dbReference type="Proteomes" id="UP000595140">
    <property type="component" value="Unassembled WGS sequence"/>
</dbReference>
<dbReference type="EMBL" id="OOIL02000262">
    <property type="protein sequence ID" value="VFQ63072.1"/>
    <property type="molecule type" value="Genomic_DNA"/>
</dbReference>
<reference evidence="1 2" key="1">
    <citation type="submission" date="2018-04" db="EMBL/GenBank/DDBJ databases">
        <authorList>
            <person name="Vogel A."/>
        </authorList>
    </citation>
    <scope>NUCLEOTIDE SEQUENCE [LARGE SCALE GENOMIC DNA]</scope>
</reference>
<evidence type="ECO:0000313" key="1">
    <source>
        <dbReference type="EMBL" id="VFQ63072.1"/>
    </source>
</evidence>
<gene>
    <name evidence="1" type="ORF">CCAM_LOCUS4848</name>
</gene>